<dbReference type="GO" id="GO:0016491">
    <property type="term" value="F:oxidoreductase activity"/>
    <property type="evidence" value="ECO:0007669"/>
    <property type="project" value="UniProtKB-KW"/>
</dbReference>
<dbReference type="Gene3D" id="1.10.1530.10">
    <property type="match status" value="1"/>
</dbReference>
<dbReference type="KEGG" id="hdh:G5B40_12425"/>
<evidence type="ECO:0000313" key="3">
    <source>
        <dbReference type="EMBL" id="QIE56193.1"/>
    </source>
</evidence>
<keyword evidence="4" id="KW-1185">Reference proteome</keyword>
<comment type="similarity">
    <text evidence="1">Belongs to the LDH2/MDH2 oxidoreductase family.</text>
</comment>
<proteinExistence type="inferred from homology"/>
<protein>
    <submittedName>
        <fullName evidence="3">Ldh family oxidoreductase</fullName>
    </submittedName>
</protein>
<dbReference type="PANTHER" id="PTHR11091">
    <property type="entry name" value="OXIDOREDUCTASE-RELATED"/>
    <property type="match status" value="1"/>
</dbReference>
<reference evidence="3 4" key="1">
    <citation type="submission" date="2020-02" db="EMBL/GenBank/DDBJ databases">
        <title>complete genome sequence of Rhodobacteraceae bacterium.</title>
        <authorList>
            <person name="Park J."/>
            <person name="Kim Y.-S."/>
            <person name="Kim K.-H."/>
        </authorList>
    </citation>
    <scope>NUCLEOTIDE SEQUENCE [LARGE SCALE GENOMIC DNA]</scope>
    <source>
        <strain evidence="3 4">RR4-56</strain>
    </source>
</reference>
<dbReference type="InterPro" id="IPR003767">
    <property type="entry name" value="Malate/L-lactate_DH-like"/>
</dbReference>
<accession>A0A7L5BYI7</accession>
<evidence type="ECO:0000256" key="2">
    <source>
        <dbReference type="ARBA" id="ARBA00023002"/>
    </source>
</evidence>
<name>A0A7L5BYI7_9RHOB</name>
<evidence type="ECO:0000313" key="4">
    <source>
        <dbReference type="Proteomes" id="UP000503336"/>
    </source>
</evidence>
<dbReference type="Pfam" id="PF02615">
    <property type="entry name" value="Ldh_2"/>
    <property type="match status" value="1"/>
</dbReference>
<sequence length="337" mass="34490">MLDAAGVPEGDANLAARTLVRCDTRGFRTHGLARLCDYLKKIAAGEIARETPSPEPPDGPVFTYEAGGALGQVAGPRAVDQALALAATYPVVTCQIQNSAHLGALGVNLLGAADKGCVALMFQATPPVIGAPGAKRPMIGNNPFAMVAPRLGQPPFVVDMACCVAARGNILLATRNDEPIPEGWALDGEGEPTTDAEAALLGSLLPAGGHKGLGLAMMVEILAGSLAGATFRDSLNPGGGIASGGGRLNALVLVFNPDLLQGRAAYDEHVAAWTTHYLAAGGPSARIPGERAQEAEQAAERHGVPLPVAIIEELKAAGAAARIPFPAIERGHLPDQQ</sequence>
<dbReference type="AlphaFoldDB" id="A0A7L5BYI7"/>
<dbReference type="SUPFAM" id="SSF89733">
    <property type="entry name" value="L-sulfolactate dehydrogenase-like"/>
    <property type="match status" value="1"/>
</dbReference>
<keyword evidence="2" id="KW-0560">Oxidoreductase</keyword>
<dbReference type="RefSeq" id="WP_165099103.1">
    <property type="nucleotide sequence ID" value="NZ_CP049056.1"/>
</dbReference>
<gene>
    <name evidence="3" type="ORF">G5B40_12425</name>
</gene>
<dbReference type="Gene3D" id="3.30.1370.60">
    <property type="entry name" value="Hypothetical oxidoreductase yiak, domain 2"/>
    <property type="match status" value="1"/>
</dbReference>
<dbReference type="PANTHER" id="PTHR11091:SF0">
    <property type="entry name" value="MALATE DEHYDROGENASE"/>
    <property type="match status" value="1"/>
</dbReference>
<dbReference type="InterPro" id="IPR043144">
    <property type="entry name" value="Mal/L-sulf/L-lact_DH-like_ah"/>
</dbReference>
<dbReference type="Proteomes" id="UP000503336">
    <property type="component" value="Chromosome"/>
</dbReference>
<dbReference type="EMBL" id="CP049056">
    <property type="protein sequence ID" value="QIE56193.1"/>
    <property type="molecule type" value="Genomic_DNA"/>
</dbReference>
<evidence type="ECO:0000256" key="1">
    <source>
        <dbReference type="ARBA" id="ARBA00006056"/>
    </source>
</evidence>
<dbReference type="InterPro" id="IPR036111">
    <property type="entry name" value="Mal/L-sulfo/L-lacto_DH-like_sf"/>
</dbReference>
<dbReference type="InterPro" id="IPR043143">
    <property type="entry name" value="Mal/L-sulf/L-lact_DH-like_NADP"/>
</dbReference>
<organism evidence="3 4">
    <name type="scientific">Pikeienuella piscinae</name>
    <dbReference type="NCBI Taxonomy" id="2748098"/>
    <lineage>
        <taxon>Bacteria</taxon>
        <taxon>Pseudomonadati</taxon>
        <taxon>Pseudomonadota</taxon>
        <taxon>Alphaproteobacteria</taxon>
        <taxon>Rhodobacterales</taxon>
        <taxon>Paracoccaceae</taxon>
        <taxon>Pikeienuella</taxon>
    </lineage>
</organism>